<feature type="region of interest" description="Disordered" evidence="1">
    <location>
        <begin position="94"/>
        <end position="295"/>
    </location>
</feature>
<feature type="compositionally biased region" description="Basic residues" evidence="1">
    <location>
        <begin position="372"/>
        <end position="387"/>
    </location>
</feature>
<dbReference type="AlphaFoldDB" id="A0A0D7AQH8"/>
<feature type="region of interest" description="Disordered" evidence="1">
    <location>
        <begin position="1"/>
        <end position="23"/>
    </location>
</feature>
<evidence type="ECO:0000313" key="3">
    <source>
        <dbReference type="Proteomes" id="UP000054144"/>
    </source>
</evidence>
<proteinExistence type="predicted"/>
<feature type="region of interest" description="Disordered" evidence="1">
    <location>
        <begin position="311"/>
        <end position="399"/>
    </location>
</feature>
<feature type="compositionally biased region" description="Low complexity" evidence="1">
    <location>
        <begin position="119"/>
        <end position="131"/>
    </location>
</feature>
<evidence type="ECO:0000313" key="2">
    <source>
        <dbReference type="EMBL" id="KIY53994.1"/>
    </source>
</evidence>
<sequence length="595" mass="65071">MFSSSQETRSTRPVPVISQPLKLCPRPSSSVASSTLSTTASAVFPGPHPSDMRSSDLSVKNVHTRSFVHCPVSCMGKRATYRFSGEYVMTHTSDHERVSARQGSVARQDPGFQPERYRYAQSASSSMSYASHNRLPGSSDARQYRSSWTSVAGSDASRGRQAAHSVEVSPVTRSVEKSTPSKLHARSDEMSFIPRIRSIPLLPPSSRSPSPTPSILESDAAHTETSHASSKKRVRFVEASERDENAHASIPRSARKVGSRPATSPLYEPRRISPGHHHRSSYTDLPSSVALPPPSFLMSRHERRYNLHVSSATSPTSLGHSNNASVGSKTQTRKNSHDTDAHISHGSPLRQGGTPHQSFNSSDVTSHPSSTPRRKLRKAPSQARHKNSSTLLQPTRHGLPQLPASELSVRAFLMDSSADQASGSGFTECSVGVHLTVKDPEKWRRTALSAPDVESLDVDVFSPHHGHFAVREIRAASGRTPLAGKSVWTADGLGRLDVREQKGRLDVREQKGRFVDTQYRRTSMTSVRFATISPRDSSVAGTRGWFKSVRVRLPSTALVTEVARAALEINATARIVNNNVSPKQTDELSTRTDFH</sequence>
<protein>
    <submittedName>
        <fullName evidence="2">Uncharacterized protein</fullName>
    </submittedName>
</protein>
<feature type="compositionally biased region" description="Polar residues" evidence="1">
    <location>
        <begin position="311"/>
        <end position="330"/>
    </location>
</feature>
<dbReference type="EMBL" id="KN881581">
    <property type="protein sequence ID" value="KIY53994.1"/>
    <property type="molecule type" value="Genomic_DNA"/>
</dbReference>
<accession>A0A0D7AQH8</accession>
<evidence type="ECO:0000256" key="1">
    <source>
        <dbReference type="SAM" id="MobiDB-lite"/>
    </source>
</evidence>
<feature type="compositionally biased region" description="Basic and acidic residues" evidence="1">
    <location>
        <begin position="235"/>
        <end position="246"/>
    </location>
</feature>
<name>A0A0D7AQH8_9AGAR</name>
<feature type="compositionally biased region" description="Polar residues" evidence="1">
    <location>
        <begin position="354"/>
        <end position="371"/>
    </location>
</feature>
<dbReference type="Proteomes" id="UP000054144">
    <property type="component" value="Unassembled WGS sequence"/>
</dbReference>
<keyword evidence="3" id="KW-1185">Reference proteome</keyword>
<reference evidence="2 3" key="1">
    <citation type="journal article" date="2015" name="Fungal Genet. Biol.">
        <title>Evolution of novel wood decay mechanisms in Agaricales revealed by the genome sequences of Fistulina hepatica and Cylindrobasidium torrendii.</title>
        <authorList>
            <person name="Floudas D."/>
            <person name="Held B.W."/>
            <person name="Riley R."/>
            <person name="Nagy L.G."/>
            <person name="Koehler G."/>
            <person name="Ransdell A.S."/>
            <person name="Younus H."/>
            <person name="Chow J."/>
            <person name="Chiniquy J."/>
            <person name="Lipzen A."/>
            <person name="Tritt A."/>
            <person name="Sun H."/>
            <person name="Haridas S."/>
            <person name="LaButti K."/>
            <person name="Ohm R.A."/>
            <person name="Kues U."/>
            <person name="Blanchette R.A."/>
            <person name="Grigoriev I.V."/>
            <person name="Minto R.E."/>
            <person name="Hibbett D.S."/>
        </authorList>
    </citation>
    <scope>NUCLEOTIDE SEQUENCE [LARGE SCALE GENOMIC DNA]</scope>
    <source>
        <strain evidence="2 3">ATCC 64428</strain>
    </source>
</reference>
<feature type="compositionally biased region" description="Low complexity" evidence="1">
    <location>
        <begin position="193"/>
        <end position="216"/>
    </location>
</feature>
<gene>
    <name evidence="2" type="ORF">FISHEDRAFT_68366</name>
</gene>
<dbReference type="OrthoDB" id="10403127at2759"/>
<organism evidence="2 3">
    <name type="scientific">Fistulina hepatica ATCC 64428</name>
    <dbReference type="NCBI Taxonomy" id="1128425"/>
    <lineage>
        <taxon>Eukaryota</taxon>
        <taxon>Fungi</taxon>
        <taxon>Dikarya</taxon>
        <taxon>Basidiomycota</taxon>
        <taxon>Agaricomycotina</taxon>
        <taxon>Agaricomycetes</taxon>
        <taxon>Agaricomycetidae</taxon>
        <taxon>Agaricales</taxon>
        <taxon>Fistulinaceae</taxon>
        <taxon>Fistulina</taxon>
    </lineage>
</organism>
<feature type="compositionally biased region" description="Polar residues" evidence="1">
    <location>
        <begin position="140"/>
        <end position="152"/>
    </location>
</feature>